<gene>
    <name evidence="2" type="ORF">CCAM_LOCUS29321</name>
</gene>
<dbReference type="AlphaFoldDB" id="A0A484MFM1"/>
<dbReference type="Proteomes" id="UP000595140">
    <property type="component" value="Unassembled WGS sequence"/>
</dbReference>
<dbReference type="OrthoDB" id="1304108at2759"/>
<reference evidence="2 3" key="1">
    <citation type="submission" date="2018-04" db="EMBL/GenBank/DDBJ databases">
        <authorList>
            <person name="Vogel A."/>
        </authorList>
    </citation>
    <scope>NUCLEOTIDE SEQUENCE [LARGE SCALE GENOMIC DNA]</scope>
</reference>
<sequence>MDVEQPLLDVTPSSRSWSCKVIVIEKLNTRQARRDPEKTYKSVIMQDSEGHRVKGMIYGIYIPFVDDRLHLNKTYVISNASVTPVMERYSVPDEQYRYTWTLNRRTLIIDVNPDHQLFIQPNLEAPIDPFHTFYTAMLNKSNINVLATVIAKLPRQFIFTSQGKQRISDLVLMNQECKPIILRMWDDFATLQGTYIQELLNADTYPIIFAKRILATSYQGLTLTTRYDTSIEIHPTISPTVALNEWTSLNTDAIKNAIHSQLYKDALSIFVAPEDIQKTAISAVLASYKERAN</sequence>
<protein>
    <recommendedName>
        <fullName evidence="1">Replication protein A 70 kDa DNA-binding subunit B/D first OB fold domain-containing protein</fullName>
    </recommendedName>
</protein>
<dbReference type="InterPro" id="IPR003871">
    <property type="entry name" value="RFA1B/D_OB_1st"/>
</dbReference>
<feature type="domain" description="Replication protein A 70 kDa DNA-binding subunit B/D first OB fold" evidence="1">
    <location>
        <begin position="6"/>
        <end position="100"/>
    </location>
</feature>
<dbReference type="InterPro" id="IPR012340">
    <property type="entry name" value="NA-bd_OB-fold"/>
</dbReference>
<dbReference type="Pfam" id="PF02721">
    <property type="entry name" value="DUF223"/>
    <property type="match status" value="1"/>
</dbReference>
<accession>A0A484MFM1</accession>
<dbReference type="SUPFAM" id="SSF50249">
    <property type="entry name" value="Nucleic acid-binding proteins"/>
    <property type="match status" value="2"/>
</dbReference>
<evidence type="ECO:0000259" key="1">
    <source>
        <dbReference type="Pfam" id="PF02721"/>
    </source>
</evidence>
<keyword evidence="3" id="KW-1185">Reference proteome</keyword>
<dbReference type="Gene3D" id="2.40.50.140">
    <property type="entry name" value="Nucleic acid-binding proteins"/>
    <property type="match status" value="2"/>
</dbReference>
<evidence type="ECO:0000313" key="3">
    <source>
        <dbReference type="Proteomes" id="UP000595140"/>
    </source>
</evidence>
<organism evidence="2 3">
    <name type="scientific">Cuscuta campestris</name>
    <dbReference type="NCBI Taxonomy" id="132261"/>
    <lineage>
        <taxon>Eukaryota</taxon>
        <taxon>Viridiplantae</taxon>
        <taxon>Streptophyta</taxon>
        <taxon>Embryophyta</taxon>
        <taxon>Tracheophyta</taxon>
        <taxon>Spermatophyta</taxon>
        <taxon>Magnoliopsida</taxon>
        <taxon>eudicotyledons</taxon>
        <taxon>Gunneridae</taxon>
        <taxon>Pentapetalae</taxon>
        <taxon>asterids</taxon>
        <taxon>lamiids</taxon>
        <taxon>Solanales</taxon>
        <taxon>Convolvulaceae</taxon>
        <taxon>Cuscuteae</taxon>
        <taxon>Cuscuta</taxon>
        <taxon>Cuscuta subgen. Grammica</taxon>
        <taxon>Cuscuta sect. Cleistogrammica</taxon>
    </lineage>
</organism>
<dbReference type="EMBL" id="OOIL02003369">
    <property type="protein sequence ID" value="VFQ87545.1"/>
    <property type="molecule type" value="Genomic_DNA"/>
</dbReference>
<evidence type="ECO:0000313" key="2">
    <source>
        <dbReference type="EMBL" id="VFQ87545.1"/>
    </source>
</evidence>
<proteinExistence type="predicted"/>
<name>A0A484MFM1_9ASTE</name>